<reference evidence="1 2" key="1">
    <citation type="submission" date="2021-10" db="EMBL/GenBank/DDBJ databases">
        <title>Anaerobic single-cell dispensing facilitates the cultivation of human gut bacteria.</title>
        <authorList>
            <person name="Afrizal A."/>
        </authorList>
    </citation>
    <scope>NUCLEOTIDE SEQUENCE [LARGE SCALE GENOMIC DNA]</scope>
    <source>
        <strain evidence="1 2">CLA-AA-H232</strain>
    </source>
</reference>
<dbReference type="Pfam" id="PF06245">
    <property type="entry name" value="DUF1015"/>
    <property type="match status" value="1"/>
</dbReference>
<evidence type="ECO:0000313" key="2">
    <source>
        <dbReference type="Proteomes" id="UP001198242"/>
    </source>
</evidence>
<dbReference type="PANTHER" id="PTHR36454">
    <property type="entry name" value="LMO2823 PROTEIN"/>
    <property type="match status" value="1"/>
</dbReference>
<dbReference type="AlphaFoldDB" id="A0AAE3E028"/>
<keyword evidence="2" id="KW-1185">Reference proteome</keyword>
<dbReference type="EMBL" id="JAJEQM010000017">
    <property type="protein sequence ID" value="MCC2211392.1"/>
    <property type="molecule type" value="Genomic_DNA"/>
</dbReference>
<organism evidence="1 2">
    <name type="scientific">Hominilimicola fabiformis</name>
    <dbReference type="NCBI Taxonomy" id="2885356"/>
    <lineage>
        <taxon>Bacteria</taxon>
        <taxon>Bacillati</taxon>
        <taxon>Bacillota</taxon>
        <taxon>Clostridia</taxon>
        <taxon>Eubacteriales</taxon>
        <taxon>Oscillospiraceae</taxon>
        <taxon>Hominilimicola</taxon>
    </lineage>
</organism>
<gene>
    <name evidence="1" type="ORF">LKE05_11410</name>
</gene>
<evidence type="ECO:0000313" key="1">
    <source>
        <dbReference type="EMBL" id="MCC2211392.1"/>
    </source>
</evidence>
<proteinExistence type="predicted"/>
<dbReference type="InterPro" id="IPR008323">
    <property type="entry name" value="UCP033563"/>
</dbReference>
<sequence length="448" mass="52652">MKERIGDTFMANIKAFRGYRYNTDKIDNLGSVISPPYYNMTKEDKDALYDKSEYNSVRLFSGKKLESDTRQENTFTRAKNYLDKWIEDGILVRDEEPVIYMYEQTIEMYDTHYSNTSFVALVELEEIGKGAIMPCEKPHEVSMLDRYELLKSTNADMSMISCLYVEPEKELFNLMNELREEKPDLEFSSDDNVQQKIWKISYKPTIDFIIEHFKDLSLYITDGQTRYETCLQYRDYMKEHNPNHTGKEPYNYMMMSLSNAHSDGLVVLPVHREVKTIKNFSESHFIAGAQDHFRVEKIIVDSNDETLVRTMVKQISTVKAETRIAAYCGGDYFYRMVLWDKDYIKNDVYPDMSKEYCNLDIVALNKLIIDDVFHIDEEKYEDYVHSTRSYESCYKDIQDGKYDIMFIMNPVRVEQIRNITAMGERLPEVTISVFPKPSVGVIINLKED</sequence>
<accession>A0AAE3E028</accession>
<dbReference type="Proteomes" id="UP001198242">
    <property type="component" value="Unassembled WGS sequence"/>
</dbReference>
<protein>
    <submittedName>
        <fullName evidence="1">DUF1015 domain-containing protein</fullName>
    </submittedName>
</protein>
<dbReference type="PANTHER" id="PTHR36454:SF1">
    <property type="entry name" value="DUF1015 DOMAIN-CONTAINING PROTEIN"/>
    <property type="match status" value="1"/>
</dbReference>
<name>A0AAE3E028_9FIRM</name>
<dbReference type="RefSeq" id="WP_147514949.1">
    <property type="nucleotide sequence ID" value="NZ_JAJEQM010000017.1"/>
</dbReference>
<comment type="caution">
    <text evidence="1">The sequence shown here is derived from an EMBL/GenBank/DDBJ whole genome shotgun (WGS) entry which is preliminary data.</text>
</comment>